<name>A0A3S1B4U3_9BACT</name>
<feature type="domain" description="SusD-like N-terminal" evidence="7">
    <location>
        <begin position="90"/>
        <end position="237"/>
    </location>
</feature>
<evidence type="ECO:0000313" key="8">
    <source>
        <dbReference type="EMBL" id="NSL85690.1"/>
    </source>
</evidence>
<proteinExistence type="inferred from homology"/>
<keyword evidence="9" id="KW-1185">Reference proteome</keyword>
<dbReference type="Gene3D" id="1.25.40.390">
    <property type="match status" value="1"/>
</dbReference>
<dbReference type="SUPFAM" id="SSF48452">
    <property type="entry name" value="TPR-like"/>
    <property type="match status" value="1"/>
</dbReference>
<evidence type="ECO:0000256" key="2">
    <source>
        <dbReference type="ARBA" id="ARBA00006275"/>
    </source>
</evidence>
<evidence type="ECO:0000259" key="7">
    <source>
        <dbReference type="Pfam" id="PF14322"/>
    </source>
</evidence>
<evidence type="ECO:0000256" key="4">
    <source>
        <dbReference type="ARBA" id="ARBA00023136"/>
    </source>
</evidence>
<comment type="similarity">
    <text evidence="2">Belongs to the SusD family.</text>
</comment>
<dbReference type="Pfam" id="PF14322">
    <property type="entry name" value="SusD-like_3"/>
    <property type="match status" value="1"/>
</dbReference>
<dbReference type="InterPro" id="IPR012944">
    <property type="entry name" value="SusD_RagB_dom"/>
</dbReference>
<reference evidence="8" key="1">
    <citation type="submission" date="2020-05" db="EMBL/GenBank/DDBJ databases">
        <title>Chitinophaga laudate sp. nov., isolated from a tropical peat swamp.</title>
        <authorList>
            <person name="Goh C.B.S."/>
            <person name="Lee M.S."/>
            <person name="Parimannan S."/>
            <person name="Pasbakhsh P."/>
            <person name="Yule C.M."/>
            <person name="Rajandas H."/>
            <person name="Loke S."/>
            <person name="Croft L."/>
            <person name="Tan J.B.L."/>
        </authorList>
    </citation>
    <scope>NUCLEOTIDE SEQUENCE</scope>
    <source>
        <strain evidence="8">Mgbs1</strain>
    </source>
</reference>
<dbReference type="InterPro" id="IPR033985">
    <property type="entry name" value="SusD-like_N"/>
</dbReference>
<evidence type="ECO:0000313" key="9">
    <source>
        <dbReference type="Proteomes" id="UP000281028"/>
    </source>
</evidence>
<dbReference type="PROSITE" id="PS51257">
    <property type="entry name" value="PROKAR_LIPOPROTEIN"/>
    <property type="match status" value="1"/>
</dbReference>
<protein>
    <submittedName>
        <fullName evidence="8">RagB/SusD family nutrient uptake outer membrane protein</fullName>
    </submittedName>
</protein>
<keyword evidence="5" id="KW-0998">Cell outer membrane</keyword>
<feature type="domain" description="RagB/SusD" evidence="6">
    <location>
        <begin position="354"/>
        <end position="490"/>
    </location>
</feature>
<dbReference type="Proteomes" id="UP000281028">
    <property type="component" value="Unassembled WGS sequence"/>
</dbReference>
<evidence type="ECO:0000256" key="3">
    <source>
        <dbReference type="ARBA" id="ARBA00022729"/>
    </source>
</evidence>
<dbReference type="EMBL" id="RIAR02000001">
    <property type="protein sequence ID" value="NSL85690.1"/>
    <property type="molecule type" value="Genomic_DNA"/>
</dbReference>
<sequence>MRKHDRYIRCIMLAALLFSGSCTKFLEQPSPDEFKPSTVADLRKILMYEGYPVASRSFHPYMSLLDDDIKCIGPDEGSGNWKQGRPAFTWSKKMYSEMRQNGDNDPDTYGKYYQRIKGCNVVLDNVQLVQGRQAEKDQLEGEALALRAYYYFMLINLYAWPFNDSLHVPAKTPGVPLVLSGKVADASLHRNTVLQVYNQVVSDITRGCLLLEETDGKYNVFRMNKHAAWLLAGRIFLYMEDWDKVILYNDKLLAARSQLENMRFWASISNRDPADKSQECYINPSNKEILFLYGCIDEYSLLGLGRFSTTPRYCASDALNAAYEKGDFRAEVYLNAWETTGEFSKVNYKAHLGKSFRLPEAYLNRAEAYVRKYMLQANGTLLQSAVEDLNRLRQYRFSSKTFVPETVTAYYHHPQLLLQLCLAERRRELCFEEQRWFDLRRLGMPAITHFYYTDEKRKPVAYQLPGKSNRYVLPIPEMALINNPLLEPNP</sequence>
<evidence type="ECO:0000256" key="5">
    <source>
        <dbReference type="ARBA" id="ARBA00023237"/>
    </source>
</evidence>
<keyword evidence="4" id="KW-0472">Membrane</keyword>
<evidence type="ECO:0000256" key="1">
    <source>
        <dbReference type="ARBA" id="ARBA00004442"/>
    </source>
</evidence>
<dbReference type="GO" id="GO:0009279">
    <property type="term" value="C:cell outer membrane"/>
    <property type="evidence" value="ECO:0007669"/>
    <property type="project" value="UniProtKB-SubCell"/>
</dbReference>
<dbReference type="Pfam" id="PF07980">
    <property type="entry name" value="SusD_RagB"/>
    <property type="match status" value="1"/>
</dbReference>
<dbReference type="OrthoDB" id="1094477at2"/>
<keyword evidence="3" id="KW-0732">Signal</keyword>
<accession>A0A3S1B4U3</accession>
<gene>
    <name evidence="8" type="ORF">ECE50_002535</name>
</gene>
<organism evidence="8 9">
    <name type="scientific">Chitinophaga solisilvae</name>
    <dbReference type="NCBI Taxonomy" id="1233460"/>
    <lineage>
        <taxon>Bacteria</taxon>
        <taxon>Pseudomonadati</taxon>
        <taxon>Bacteroidota</taxon>
        <taxon>Chitinophagia</taxon>
        <taxon>Chitinophagales</taxon>
        <taxon>Chitinophagaceae</taxon>
        <taxon>Chitinophaga</taxon>
    </lineage>
</organism>
<evidence type="ECO:0000259" key="6">
    <source>
        <dbReference type="Pfam" id="PF07980"/>
    </source>
</evidence>
<dbReference type="InterPro" id="IPR011990">
    <property type="entry name" value="TPR-like_helical_dom_sf"/>
</dbReference>
<comment type="caution">
    <text evidence="8">The sequence shown here is derived from an EMBL/GenBank/DDBJ whole genome shotgun (WGS) entry which is preliminary data.</text>
</comment>
<dbReference type="AlphaFoldDB" id="A0A3S1B4U3"/>
<comment type="subcellular location">
    <subcellularLocation>
        <location evidence="1">Cell outer membrane</location>
    </subcellularLocation>
</comment>